<evidence type="ECO:0000313" key="4">
    <source>
        <dbReference type="Proteomes" id="UP000030651"/>
    </source>
</evidence>
<organism evidence="3 4">
    <name type="scientific">Pestalotiopsis fici (strain W106-1 / CGMCC3.15140)</name>
    <dbReference type="NCBI Taxonomy" id="1229662"/>
    <lineage>
        <taxon>Eukaryota</taxon>
        <taxon>Fungi</taxon>
        <taxon>Dikarya</taxon>
        <taxon>Ascomycota</taxon>
        <taxon>Pezizomycotina</taxon>
        <taxon>Sordariomycetes</taxon>
        <taxon>Xylariomycetidae</taxon>
        <taxon>Amphisphaeriales</taxon>
        <taxon>Sporocadaceae</taxon>
        <taxon>Pestalotiopsis</taxon>
    </lineage>
</organism>
<dbReference type="KEGG" id="pfy:PFICI_13904"/>
<name>W3WJI4_PESFW</name>
<dbReference type="InterPro" id="IPR035994">
    <property type="entry name" value="Nucleoside_phosphorylase_sf"/>
</dbReference>
<dbReference type="EMBL" id="KI912120">
    <property type="protein sequence ID" value="ETS74038.1"/>
    <property type="molecule type" value="Genomic_DNA"/>
</dbReference>
<dbReference type="HOGENOM" id="CLU_547579_0_0_1"/>
<gene>
    <name evidence="3" type="ORF">PFICI_13904</name>
</gene>
<reference evidence="4" key="1">
    <citation type="journal article" date="2015" name="BMC Genomics">
        <title>Genomic and transcriptomic analysis of the endophytic fungus Pestalotiopsis fici reveals its lifestyle and high potential for synthesis of natural products.</title>
        <authorList>
            <person name="Wang X."/>
            <person name="Zhang X."/>
            <person name="Liu L."/>
            <person name="Xiang M."/>
            <person name="Wang W."/>
            <person name="Sun X."/>
            <person name="Che Y."/>
            <person name="Guo L."/>
            <person name="Liu G."/>
            <person name="Guo L."/>
            <person name="Wang C."/>
            <person name="Yin W.B."/>
            <person name="Stadler M."/>
            <person name="Zhang X."/>
            <person name="Liu X."/>
        </authorList>
    </citation>
    <scope>NUCLEOTIDE SEQUENCE [LARGE SCALE GENOMIC DNA]</scope>
    <source>
        <strain evidence="4">W106-1 / CGMCC3.15140</strain>
    </source>
</reference>
<proteinExistence type="predicted"/>
<feature type="region of interest" description="Disordered" evidence="1">
    <location>
        <begin position="350"/>
        <end position="376"/>
    </location>
</feature>
<feature type="domain" description="Nucleoside phosphorylase" evidence="2">
    <location>
        <begin position="164"/>
        <end position="284"/>
    </location>
</feature>
<dbReference type="InParanoid" id="W3WJI4"/>
<keyword evidence="4" id="KW-1185">Reference proteome</keyword>
<dbReference type="STRING" id="1229662.W3WJI4"/>
<dbReference type="InterPro" id="IPR053137">
    <property type="entry name" value="NLR-like"/>
</dbReference>
<dbReference type="GO" id="GO:0009116">
    <property type="term" value="P:nucleoside metabolic process"/>
    <property type="evidence" value="ECO:0007669"/>
    <property type="project" value="InterPro"/>
</dbReference>
<evidence type="ECO:0000259" key="2">
    <source>
        <dbReference type="Pfam" id="PF01048"/>
    </source>
</evidence>
<dbReference type="PANTHER" id="PTHR46082:SF6">
    <property type="entry name" value="AAA+ ATPASE DOMAIN-CONTAINING PROTEIN-RELATED"/>
    <property type="match status" value="1"/>
</dbReference>
<evidence type="ECO:0000256" key="1">
    <source>
        <dbReference type="SAM" id="MobiDB-lite"/>
    </source>
</evidence>
<dbReference type="Proteomes" id="UP000030651">
    <property type="component" value="Unassembled WGS sequence"/>
</dbReference>
<accession>W3WJI4</accession>
<feature type="compositionally biased region" description="Low complexity" evidence="1">
    <location>
        <begin position="350"/>
        <end position="362"/>
    </location>
</feature>
<feature type="region of interest" description="Disordered" evidence="1">
    <location>
        <begin position="127"/>
        <end position="155"/>
    </location>
</feature>
<dbReference type="GeneID" id="19278917"/>
<dbReference type="GO" id="GO:0003824">
    <property type="term" value="F:catalytic activity"/>
    <property type="evidence" value="ECO:0007669"/>
    <property type="project" value="InterPro"/>
</dbReference>
<dbReference type="PANTHER" id="PTHR46082">
    <property type="entry name" value="ATP/GTP-BINDING PROTEIN-RELATED"/>
    <property type="match status" value="1"/>
</dbReference>
<dbReference type="RefSeq" id="XP_007840676.1">
    <property type="nucleotide sequence ID" value="XM_007842485.1"/>
</dbReference>
<dbReference type="OrthoDB" id="20872at2759"/>
<dbReference type="InterPro" id="IPR000845">
    <property type="entry name" value="Nucleoside_phosphorylase_d"/>
</dbReference>
<evidence type="ECO:0000313" key="3">
    <source>
        <dbReference type="EMBL" id="ETS74038.1"/>
    </source>
</evidence>
<protein>
    <recommendedName>
        <fullName evidence="2">Nucleoside phosphorylase domain-containing protein</fullName>
    </recommendedName>
</protein>
<sequence length="498" mass="55762">MVHRFQSAENISDWISTMQSLIESLRELFIIIDLSIFGTRHGDVAHWIDEFYDTLRKPSDKKGASAKVMFLINRDPIKGSQYQLRALPMSSSTKVLLRSSPHGDPDPGSQLVITEYDLKLPELLPHHDDIQPQLPEPAQNLVQVKSGRPDKSDTSKYRRDEVGVAIVCALSLEANALEPFWDEILDEKEFEVRSDGIHSITYSVVKIAHHSVVILYMPGMGGFNAAYAFASCQLVFPGIRLAIISGICGGVPFPDKNTEVLLGDVIISDGLVSYDFGRQYPQGFERKREVADSARKMPSNISSFLSRLKTTRCHQHLIQRTACHLDAVRQRQTPGYSAGYPGTSHDVLFESSPSQEPEFENSTSEISDPNGVKQNLKIPRDGEIIGTIKRQVSRKRLETMSKAEENGEPIYPAIHFGVYGSGNKVMKSASDRDRVFHEDKVVAFEMEGVGIWDHCPCIIIKSVCDYADQHKTKEWQKYAATTAAACVKAFLEVWPLEH</sequence>
<dbReference type="SUPFAM" id="SSF53167">
    <property type="entry name" value="Purine and uridine phosphorylases"/>
    <property type="match status" value="1"/>
</dbReference>
<dbReference type="Gene3D" id="3.40.50.1580">
    <property type="entry name" value="Nucleoside phosphorylase domain"/>
    <property type="match status" value="1"/>
</dbReference>
<dbReference type="Pfam" id="PF01048">
    <property type="entry name" value="PNP_UDP_1"/>
    <property type="match status" value="1"/>
</dbReference>
<dbReference type="AlphaFoldDB" id="W3WJI4"/>